<keyword evidence="6" id="KW-1185">Reference proteome</keyword>
<feature type="transmembrane region" description="Helical" evidence="1">
    <location>
        <begin position="214"/>
        <end position="235"/>
    </location>
</feature>
<evidence type="ECO:0000256" key="1">
    <source>
        <dbReference type="SAM" id="Phobius"/>
    </source>
</evidence>
<feature type="transmembrane region" description="Helical" evidence="1">
    <location>
        <begin position="313"/>
        <end position="337"/>
    </location>
</feature>
<evidence type="ECO:0000313" key="5">
    <source>
        <dbReference type="EMBL" id="QGG41171.1"/>
    </source>
</evidence>
<dbReference type="InterPro" id="IPR056997">
    <property type="entry name" value="CBM_AftD"/>
</dbReference>
<dbReference type="Gene3D" id="2.60.120.260">
    <property type="entry name" value="Galactose-binding domain-like"/>
    <property type="match status" value="2"/>
</dbReference>
<evidence type="ECO:0000256" key="2">
    <source>
        <dbReference type="SAM" id="SignalP"/>
    </source>
</evidence>
<keyword evidence="1" id="KW-1133">Transmembrane helix</keyword>
<feature type="transmembrane region" description="Helical" evidence="1">
    <location>
        <begin position="1242"/>
        <end position="1260"/>
    </location>
</feature>
<keyword evidence="1" id="KW-0812">Transmembrane</keyword>
<dbReference type="InterPro" id="IPR008979">
    <property type="entry name" value="Galactose-bd-like_sf"/>
</dbReference>
<feature type="transmembrane region" description="Helical" evidence="1">
    <location>
        <begin position="1189"/>
        <end position="1207"/>
    </location>
</feature>
<reference evidence="5 6" key="1">
    <citation type="submission" date="2019-11" db="EMBL/GenBank/DDBJ databases">
        <authorList>
            <person name="Li J."/>
        </authorList>
    </citation>
    <scope>NUCLEOTIDE SEQUENCE [LARGE SCALE GENOMIC DNA]</scope>
    <source>
        <strain evidence="5 6">MF47</strain>
    </source>
</reference>
<name>A0A5Q2MHE8_9ACTN</name>
<proteinExistence type="predicted"/>
<sequence>MTEVSTRRRFRLAAVCLVLTALAFVQQPGRMVADTKLDLIIDPGGFLARSLNLWDAEGFFGQVQNQAYGYLFPMGPFFWLGHAIELPAWAIQRMWWALLLCVAFLGMVALCRALGIRSLWVQVFAGLLFALSPRMLSVIGPSSIEVWPSAIAPWVLVPLVIGLKRGSPRRQAALSALAVACVGGVNAVATFAVIPLGAIWLLTSPRGPRRRALMLWWPPFVLLGTLWWLAPLFLLGSVSPPFLDFIESSSVTTSAATVLDALRGTTNWVPYISSTAVAGRELVTNASLILNGGVVMILGVIGLVIAPVRYRRFLVWGVLSGLVLVTLGHTGSVSGWWSGGFQTVLDGVLAPLRNTHKFDVVIRIPLVLGAAFAVSAAIERRQDDTDGARRVGVAVLVAAAVVGATSPAWTGHLANRGTFEVTPTYWQQAADFLDENATGTSLLVPSSGFGDYLWGSTGDELMQSIARSPWAVRNSIPLTPTGTIRYLDSITSALDQARGSRRLAETLGRAGVEYLVVRNDLQNQVVDGRTELVYSTLRDTPGLTQVATFGPRLGGEPVIDLESQRSFSQGGWQSAHPAIDIWKVDPTAATAPQSLDETPTVVGAADSLAVLDELGVTAGRSTVLAADQAADGPRGPLVVTDGLRRQEAAFGRVDTLRSASMTPDEPYSLDRKLHDYVQEGDARWTSVRELRGAAALSASSARSAANSLMGLDPGAQPWSAFDGDRRTAWTANTSEAWLRLDLRRVRDLGAVRIVADAAPGEKTSLEVDTEDGVVRREADGRTPVLIDVGEVGHLEIRGATADGRNLSIAEVSSPELRLSRPLVLPATPREWGAADQVVLGVDAGARPSCVTVEGLDRCRAGEGRQSEDAVLVDREIPVSLKGDYDLKIKTRPLAGEAADELLQEGLPFTVQATSTVTDDVRASVARAVDGDLRTGWIADPGDTDPSLEVTWDSPRRLSSLTLRTASGLPASKVSSAILELGDGTLRRVALENGRGRFPAVRTDRLVVHLDSEKDATDFGTDGFARRLPVGVSELTFNDRPAARPDRSTDPVVLPCGSGPTVVVDGEEHRTAVRTTAAAVAAGKSATARLCDDEGITLPAGTSRVTVRASDLYGAGQTILTRSGSAWSAGSSDRLVTTTQNANPGWAGSVDGESAEAVTVNGWQRGWIVPETGSSTVEETFTADVPYRSALVAGAVGVLALVAITLVPGRGSRRRMKPDADGAVAPWGPITFVAMVATVGLVAGTAGVACAVVGGAVAVALSERRMAVIAWIGGLLLVAVGCYVGWVLTDQDVPVVSWRLPQLCAAASLGAVAAGVGWSRGRSAMPGTSTNR</sequence>
<keyword evidence="2" id="KW-0732">Signal</keyword>
<feature type="signal peptide" evidence="2">
    <location>
        <begin position="1"/>
        <end position="23"/>
    </location>
</feature>
<evidence type="ECO:0000259" key="4">
    <source>
        <dbReference type="Pfam" id="PF24607"/>
    </source>
</evidence>
<dbReference type="InterPro" id="IPR021798">
    <property type="entry name" value="AftD_N"/>
</dbReference>
<feature type="transmembrane region" description="Helical" evidence="1">
    <location>
        <begin position="94"/>
        <end position="112"/>
    </location>
</feature>
<accession>A0A5Q2MHE8</accession>
<dbReference type="KEGG" id="aef:GEV26_07225"/>
<organism evidence="5 6">
    <name type="scientific">Aeromicrobium yanjiei</name>
    <dbReference type="NCBI Taxonomy" id="2662028"/>
    <lineage>
        <taxon>Bacteria</taxon>
        <taxon>Bacillati</taxon>
        <taxon>Actinomycetota</taxon>
        <taxon>Actinomycetes</taxon>
        <taxon>Propionibacteriales</taxon>
        <taxon>Nocardioidaceae</taxon>
        <taxon>Aeromicrobium</taxon>
    </lineage>
</organism>
<feature type="transmembrane region" description="Helical" evidence="1">
    <location>
        <begin position="1299"/>
        <end position="1317"/>
    </location>
</feature>
<feature type="transmembrane region" description="Helical" evidence="1">
    <location>
        <begin position="146"/>
        <end position="163"/>
    </location>
</feature>
<dbReference type="Pfam" id="PF11847">
    <property type="entry name" value="GT-C_AftD"/>
    <property type="match status" value="1"/>
</dbReference>
<protein>
    <submittedName>
        <fullName evidence="5">DUF3367 domain-containing protein</fullName>
    </submittedName>
</protein>
<feature type="transmembrane region" description="Helical" evidence="1">
    <location>
        <begin position="282"/>
        <end position="306"/>
    </location>
</feature>
<feature type="transmembrane region" description="Helical" evidence="1">
    <location>
        <begin position="175"/>
        <end position="202"/>
    </location>
</feature>
<feature type="chain" id="PRO_5038533049" evidence="2">
    <location>
        <begin position="24"/>
        <end position="1331"/>
    </location>
</feature>
<keyword evidence="1" id="KW-0472">Membrane</keyword>
<dbReference type="Proteomes" id="UP000392064">
    <property type="component" value="Chromosome"/>
</dbReference>
<feature type="transmembrane region" description="Helical" evidence="1">
    <location>
        <begin position="1267"/>
        <end position="1287"/>
    </location>
</feature>
<feature type="transmembrane region" description="Helical" evidence="1">
    <location>
        <begin position="360"/>
        <end position="378"/>
    </location>
</feature>
<evidence type="ECO:0000259" key="3">
    <source>
        <dbReference type="Pfam" id="PF11847"/>
    </source>
</evidence>
<dbReference type="Pfam" id="PF24607">
    <property type="entry name" value="CBM_AftD"/>
    <property type="match status" value="1"/>
</dbReference>
<dbReference type="RefSeq" id="WP_153652440.1">
    <property type="nucleotide sequence ID" value="NZ_CP045737.1"/>
</dbReference>
<feature type="transmembrane region" description="Helical" evidence="1">
    <location>
        <begin position="119"/>
        <end position="140"/>
    </location>
</feature>
<feature type="transmembrane region" description="Helical" evidence="1">
    <location>
        <begin position="390"/>
        <end position="409"/>
    </location>
</feature>
<evidence type="ECO:0000313" key="6">
    <source>
        <dbReference type="Proteomes" id="UP000392064"/>
    </source>
</evidence>
<feature type="domain" description="Arabinofuranosyltransferase D third carbohydrate binding module" evidence="4">
    <location>
        <begin position="911"/>
        <end position="1040"/>
    </location>
</feature>
<dbReference type="SUPFAM" id="SSF49785">
    <property type="entry name" value="Galactose-binding domain-like"/>
    <property type="match status" value="2"/>
</dbReference>
<feature type="domain" description="Alpha-(1-&gt;3)-arabinofuranosyltransferase N-terminal GT-C" evidence="3">
    <location>
        <begin position="18"/>
        <end position="669"/>
    </location>
</feature>
<gene>
    <name evidence="5" type="ORF">GEV26_07225</name>
</gene>
<dbReference type="GO" id="GO:0016740">
    <property type="term" value="F:transferase activity"/>
    <property type="evidence" value="ECO:0007669"/>
    <property type="project" value="InterPro"/>
</dbReference>
<dbReference type="EMBL" id="CP045737">
    <property type="protein sequence ID" value="QGG41171.1"/>
    <property type="molecule type" value="Genomic_DNA"/>
</dbReference>